<name>A0AAD7G3V5_MYCRO</name>
<feature type="transmembrane region" description="Helical" evidence="1">
    <location>
        <begin position="20"/>
        <end position="39"/>
    </location>
</feature>
<gene>
    <name evidence="2" type="ORF">B0H17DRAFT_1211620</name>
</gene>
<keyword evidence="1" id="KW-1133">Transmembrane helix</keyword>
<reference evidence="2" key="1">
    <citation type="submission" date="2023-03" db="EMBL/GenBank/DDBJ databases">
        <title>Massive genome expansion in bonnet fungi (Mycena s.s.) driven by repeated elements and novel gene families across ecological guilds.</title>
        <authorList>
            <consortium name="Lawrence Berkeley National Laboratory"/>
            <person name="Harder C.B."/>
            <person name="Miyauchi S."/>
            <person name="Viragh M."/>
            <person name="Kuo A."/>
            <person name="Thoen E."/>
            <person name="Andreopoulos B."/>
            <person name="Lu D."/>
            <person name="Skrede I."/>
            <person name="Drula E."/>
            <person name="Henrissat B."/>
            <person name="Morin E."/>
            <person name="Kohler A."/>
            <person name="Barry K."/>
            <person name="LaButti K."/>
            <person name="Morin E."/>
            <person name="Salamov A."/>
            <person name="Lipzen A."/>
            <person name="Mereny Z."/>
            <person name="Hegedus B."/>
            <person name="Baldrian P."/>
            <person name="Stursova M."/>
            <person name="Weitz H."/>
            <person name="Taylor A."/>
            <person name="Grigoriev I.V."/>
            <person name="Nagy L.G."/>
            <person name="Martin F."/>
            <person name="Kauserud H."/>
        </authorList>
    </citation>
    <scope>NUCLEOTIDE SEQUENCE</scope>
    <source>
        <strain evidence="2">CBHHK067</strain>
    </source>
</reference>
<dbReference type="EMBL" id="JARKIE010000232">
    <property type="protein sequence ID" value="KAJ7663521.1"/>
    <property type="molecule type" value="Genomic_DNA"/>
</dbReference>
<protein>
    <submittedName>
        <fullName evidence="2">Uncharacterized protein</fullName>
    </submittedName>
</protein>
<keyword evidence="1" id="KW-0472">Membrane</keyword>
<keyword evidence="1" id="KW-0812">Transmembrane</keyword>
<feature type="transmembrane region" description="Helical" evidence="1">
    <location>
        <begin position="59"/>
        <end position="82"/>
    </location>
</feature>
<evidence type="ECO:0000256" key="1">
    <source>
        <dbReference type="SAM" id="Phobius"/>
    </source>
</evidence>
<keyword evidence="3" id="KW-1185">Reference proteome</keyword>
<sequence>MGTTSTNGHIHRHGSTHPSIAFLGFWGLYGAFSWLLLPPLVTPVQGAGGSSFAQLIFEFWPPCGALFLALVLLSTCLCTRLARLTHLSTRLAQLTHPTIHPPCSTDLPHHLAQPTSPFIRLA</sequence>
<dbReference type="AlphaFoldDB" id="A0AAD7G3V5"/>
<dbReference type="Proteomes" id="UP001221757">
    <property type="component" value="Unassembled WGS sequence"/>
</dbReference>
<comment type="caution">
    <text evidence="2">The sequence shown here is derived from an EMBL/GenBank/DDBJ whole genome shotgun (WGS) entry which is preliminary data.</text>
</comment>
<evidence type="ECO:0000313" key="3">
    <source>
        <dbReference type="Proteomes" id="UP001221757"/>
    </source>
</evidence>
<accession>A0AAD7G3V5</accession>
<proteinExistence type="predicted"/>
<evidence type="ECO:0000313" key="2">
    <source>
        <dbReference type="EMBL" id="KAJ7663521.1"/>
    </source>
</evidence>
<organism evidence="2 3">
    <name type="scientific">Mycena rosella</name>
    <name type="common">Pink bonnet</name>
    <name type="synonym">Agaricus rosellus</name>
    <dbReference type="NCBI Taxonomy" id="1033263"/>
    <lineage>
        <taxon>Eukaryota</taxon>
        <taxon>Fungi</taxon>
        <taxon>Dikarya</taxon>
        <taxon>Basidiomycota</taxon>
        <taxon>Agaricomycotina</taxon>
        <taxon>Agaricomycetes</taxon>
        <taxon>Agaricomycetidae</taxon>
        <taxon>Agaricales</taxon>
        <taxon>Marasmiineae</taxon>
        <taxon>Mycenaceae</taxon>
        <taxon>Mycena</taxon>
    </lineage>
</organism>